<dbReference type="Pfam" id="PF00656">
    <property type="entry name" value="Peptidase_C14"/>
    <property type="match status" value="1"/>
</dbReference>
<reference evidence="5 6" key="1">
    <citation type="submission" date="2016-08" db="EMBL/GenBank/DDBJ databases">
        <title>A Parts List for Fungal Cellulosomes Revealed by Comparative Genomics.</title>
        <authorList>
            <consortium name="DOE Joint Genome Institute"/>
            <person name="Haitjema C.H."/>
            <person name="Gilmore S.P."/>
            <person name="Henske J.K."/>
            <person name="Solomon K.V."/>
            <person name="De Groot R."/>
            <person name="Kuo A."/>
            <person name="Mondo S.J."/>
            <person name="Salamov A.A."/>
            <person name="Labutti K."/>
            <person name="Zhao Z."/>
            <person name="Chiniquy J."/>
            <person name="Barry K."/>
            <person name="Brewer H.M."/>
            <person name="Purvine S.O."/>
            <person name="Wright A.T."/>
            <person name="Boxma B."/>
            <person name="Van Alen T."/>
            <person name="Hackstein J.H."/>
            <person name="Baker S.E."/>
            <person name="Grigoriev I.V."/>
            <person name="O'Malley M.A."/>
        </authorList>
    </citation>
    <scope>NUCLEOTIDE SEQUENCE [LARGE SCALE GENOMIC DNA]</scope>
    <source>
        <strain evidence="5 6">S4</strain>
    </source>
</reference>
<dbReference type="GO" id="GO:0006915">
    <property type="term" value="P:apoptotic process"/>
    <property type="evidence" value="ECO:0007669"/>
    <property type="project" value="UniProtKB-KW"/>
</dbReference>
<dbReference type="GO" id="GO:0004197">
    <property type="term" value="F:cysteine-type endopeptidase activity"/>
    <property type="evidence" value="ECO:0007669"/>
    <property type="project" value="InterPro"/>
</dbReference>
<dbReference type="Proteomes" id="UP000193944">
    <property type="component" value="Unassembled WGS sequence"/>
</dbReference>
<dbReference type="AlphaFoldDB" id="A0A1Y1W1H6"/>
<keyword evidence="3" id="KW-0378">Hydrolase</keyword>
<dbReference type="EMBL" id="MCFG01000437">
    <property type="protein sequence ID" value="ORX67348.1"/>
    <property type="molecule type" value="Genomic_DNA"/>
</dbReference>
<dbReference type="SUPFAM" id="SSF52129">
    <property type="entry name" value="Caspase-like"/>
    <property type="match status" value="1"/>
</dbReference>
<evidence type="ECO:0000259" key="4">
    <source>
        <dbReference type="Pfam" id="PF00656"/>
    </source>
</evidence>
<keyword evidence="2" id="KW-0053">Apoptosis</keyword>
<comment type="similarity">
    <text evidence="1">Belongs to the peptidase C14B family.</text>
</comment>
<dbReference type="GO" id="GO:0005737">
    <property type="term" value="C:cytoplasm"/>
    <property type="evidence" value="ECO:0007669"/>
    <property type="project" value="TreeGrafter"/>
</dbReference>
<reference evidence="5 6" key="2">
    <citation type="submission" date="2016-08" db="EMBL/GenBank/DDBJ databases">
        <title>Pervasive Adenine N6-methylation of Active Genes in Fungi.</title>
        <authorList>
            <consortium name="DOE Joint Genome Institute"/>
            <person name="Mondo S.J."/>
            <person name="Dannebaum R.O."/>
            <person name="Kuo R.C."/>
            <person name="Labutti K."/>
            <person name="Haridas S."/>
            <person name="Kuo A."/>
            <person name="Salamov A."/>
            <person name="Ahrendt S.R."/>
            <person name="Lipzen A."/>
            <person name="Sullivan W."/>
            <person name="Andreopoulos W.B."/>
            <person name="Clum A."/>
            <person name="Lindquist E."/>
            <person name="Daum C."/>
            <person name="Ramamoorthy G.K."/>
            <person name="Gryganskyi A."/>
            <person name="Culley D."/>
            <person name="Magnuson J.K."/>
            <person name="James T.Y."/>
            <person name="O'Malley M.A."/>
            <person name="Stajich J.E."/>
            <person name="Spatafora J.W."/>
            <person name="Visel A."/>
            <person name="Grigoriev I.V."/>
        </authorList>
    </citation>
    <scope>NUCLEOTIDE SEQUENCE [LARGE SCALE GENOMIC DNA]</scope>
    <source>
        <strain evidence="5 6">S4</strain>
    </source>
</reference>
<dbReference type="InterPro" id="IPR029030">
    <property type="entry name" value="Caspase-like_dom_sf"/>
</dbReference>
<organism evidence="5 6">
    <name type="scientific">Anaeromyces robustus</name>
    <dbReference type="NCBI Taxonomy" id="1754192"/>
    <lineage>
        <taxon>Eukaryota</taxon>
        <taxon>Fungi</taxon>
        <taxon>Fungi incertae sedis</taxon>
        <taxon>Chytridiomycota</taxon>
        <taxon>Chytridiomycota incertae sedis</taxon>
        <taxon>Neocallimastigomycetes</taxon>
        <taxon>Neocallimastigales</taxon>
        <taxon>Neocallimastigaceae</taxon>
        <taxon>Anaeromyces</taxon>
    </lineage>
</organism>
<evidence type="ECO:0000313" key="5">
    <source>
        <dbReference type="EMBL" id="ORX67348.1"/>
    </source>
</evidence>
<dbReference type="PANTHER" id="PTHR48104:SF30">
    <property type="entry name" value="METACASPASE-1"/>
    <property type="match status" value="1"/>
</dbReference>
<keyword evidence="3" id="KW-0645">Protease</keyword>
<accession>A0A1Y1W1H6</accession>
<dbReference type="Gene3D" id="3.40.50.12660">
    <property type="match status" value="2"/>
</dbReference>
<dbReference type="InterPro" id="IPR011600">
    <property type="entry name" value="Pept_C14_caspase"/>
</dbReference>
<gene>
    <name evidence="5" type="ORF">BCR32DRAFT_330251</name>
</gene>
<evidence type="ECO:0000313" key="6">
    <source>
        <dbReference type="Proteomes" id="UP000193944"/>
    </source>
</evidence>
<name>A0A1Y1W1H6_9FUNG</name>
<feature type="domain" description="Peptidase C14 caspase" evidence="4">
    <location>
        <begin position="80"/>
        <end position="367"/>
    </location>
</feature>
<keyword evidence="6" id="KW-1185">Reference proteome</keyword>
<keyword evidence="3" id="KW-0788">Thiol protease</keyword>
<dbReference type="OrthoDB" id="3223806at2759"/>
<evidence type="ECO:0000256" key="2">
    <source>
        <dbReference type="ARBA" id="ARBA00022703"/>
    </source>
</evidence>
<protein>
    <recommendedName>
        <fullName evidence="4">Peptidase C14 caspase domain-containing protein</fullName>
    </recommendedName>
</protein>
<sequence>MNFINSQAFQKSFQQFQNGLNGNSKRYKVKINEDKTKNNINDTINNEIKKKNLWISDLDKFYKDRDGDSYQPATCTGNKKGLFIGINYFGTKAELSGCINDVKNVSELVCARFGFKNCLYLTDEQPDPLRKPTYNNIINGMRWLVKDAKPGDSLFFHYSGHGGTAKDTDDDELDGFDETILPVDYATSGQIIDDVIYEYLVSPLPEGCRLTAIFDSCHSGTVMDLPYTYQCDGQIEVIENDTRKEIFKKAINVVSTYMGAEAGNIATSILGIIDETLGTSTSSATTQQQTIEKRKHNAEVIQFSGCKDNQTSADVKINNISTGAMSYAIITALSENKNYTYAEFLTTIRQIMKQKHFSQIPQLSSSHPMNMNSTFIM</sequence>
<dbReference type="PANTHER" id="PTHR48104">
    <property type="entry name" value="METACASPASE-4"/>
    <property type="match status" value="1"/>
</dbReference>
<proteinExistence type="inferred from homology"/>
<comment type="caution">
    <text evidence="5">The sequence shown here is derived from an EMBL/GenBank/DDBJ whole genome shotgun (WGS) entry which is preliminary data.</text>
</comment>
<evidence type="ECO:0000256" key="3">
    <source>
        <dbReference type="ARBA" id="ARBA00022807"/>
    </source>
</evidence>
<dbReference type="GO" id="GO:0006508">
    <property type="term" value="P:proteolysis"/>
    <property type="evidence" value="ECO:0007669"/>
    <property type="project" value="InterPro"/>
</dbReference>
<evidence type="ECO:0000256" key="1">
    <source>
        <dbReference type="ARBA" id="ARBA00009005"/>
    </source>
</evidence>
<dbReference type="InterPro" id="IPR050452">
    <property type="entry name" value="Metacaspase"/>
</dbReference>